<dbReference type="Gene3D" id="1.10.101.10">
    <property type="entry name" value="PGBD-like superfamily/PGBD"/>
    <property type="match status" value="1"/>
</dbReference>
<protein>
    <submittedName>
        <fullName evidence="2">Peptidoglycan-binding domain 1</fullName>
    </submittedName>
</protein>
<gene>
    <name evidence="2" type="ORF">NIES21_06900</name>
</gene>
<dbReference type="OrthoDB" id="514320at2"/>
<dbReference type="Proteomes" id="UP000218287">
    <property type="component" value="Chromosome"/>
</dbReference>
<dbReference type="Pfam" id="PF01471">
    <property type="entry name" value="PG_binding_1"/>
    <property type="match status" value="1"/>
</dbReference>
<organism evidence="2 3">
    <name type="scientific">Anabaenopsis circularis NIES-21</name>
    <dbReference type="NCBI Taxonomy" id="1085406"/>
    <lineage>
        <taxon>Bacteria</taxon>
        <taxon>Bacillati</taxon>
        <taxon>Cyanobacteriota</taxon>
        <taxon>Cyanophyceae</taxon>
        <taxon>Nostocales</taxon>
        <taxon>Nodulariaceae</taxon>
        <taxon>Anabaenopsis</taxon>
    </lineage>
</organism>
<evidence type="ECO:0000313" key="2">
    <source>
        <dbReference type="EMBL" id="BAY14904.1"/>
    </source>
</evidence>
<keyword evidence="3" id="KW-1185">Reference proteome</keyword>
<dbReference type="InterPro" id="IPR036366">
    <property type="entry name" value="PGBDSf"/>
</dbReference>
<dbReference type="AlphaFoldDB" id="A0A1Z4GBM4"/>
<proteinExistence type="predicted"/>
<evidence type="ECO:0000313" key="3">
    <source>
        <dbReference type="Proteomes" id="UP000218287"/>
    </source>
</evidence>
<evidence type="ECO:0000259" key="1">
    <source>
        <dbReference type="Pfam" id="PF01471"/>
    </source>
</evidence>
<dbReference type="InterPro" id="IPR036365">
    <property type="entry name" value="PGBD-like_sf"/>
</dbReference>
<accession>A0A1Z4GBM4</accession>
<dbReference type="EMBL" id="AP018174">
    <property type="protein sequence ID" value="BAY14904.1"/>
    <property type="molecule type" value="Genomic_DNA"/>
</dbReference>
<reference evidence="2 3" key="1">
    <citation type="submission" date="2017-06" db="EMBL/GenBank/DDBJ databases">
        <title>Genome sequencing of cyanobaciteial culture collection at National Institute for Environmental Studies (NIES).</title>
        <authorList>
            <person name="Hirose Y."/>
            <person name="Shimura Y."/>
            <person name="Fujisawa T."/>
            <person name="Nakamura Y."/>
            <person name="Kawachi M."/>
        </authorList>
    </citation>
    <scope>NUCLEOTIDE SEQUENCE [LARGE SCALE GENOMIC DNA]</scope>
    <source>
        <strain evidence="2 3">NIES-21</strain>
    </source>
</reference>
<name>A0A1Z4GBM4_9CYAN</name>
<sequence length="247" mass="27934">MIEHRLAIASISRHQKLLYFFIFRTHHSGTTKIFLSKEIWVLITSKTMSDIVLLMTGMLIAKQPSPSHINQQPVIQLDNGVQKTPQGQSSQFDPDPNIAPSEFTQLKEKPQATLVAFNSEPEKILVKKTEKKPTKDLYSLSEFKNFQPVNVKFPRSQRLISQKLNDEEILLARASRFSGRTLPNLRFGNSGLAVRVLQKLLIANGYAMRVDGVYGAVTESAVKAFQSRRNLITDGIVGPRTWLFLTR</sequence>
<dbReference type="SUPFAM" id="SSF47090">
    <property type="entry name" value="PGBD-like"/>
    <property type="match status" value="1"/>
</dbReference>
<dbReference type="InterPro" id="IPR002477">
    <property type="entry name" value="Peptidoglycan-bd-like"/>
</dbReference>
<feature type="domain" description="Peptidoglycan binding-like" evidence="1">
    <location>
        <begin position="191"/>
        <end position="242"/>
    </location>
</feature>